<evidence type="ECO:0000256" key="2">
    <source>
        <dbReference type="ARBA" id="ARBA00023242"/>
    </source>
</evidence>
<keyword evidence="4" id="KW-1133">Transmembrane helix</keyword>
<keyword evidence="4" id="KW-0472">Membrane</keyword>
<keyword evidence="6" id="KW-1185">Reference proteome</keyword>
<keyword evidence="2" id="KW-0539">Nucleus</keyword>
<evidence type="ECO:0008006" key="7">
    <source>
        <dbReference type="Google" id="ProtNLM"/>
    </source>
</evidence>
<dbReference type="EMBL" id="NIZV01000047">
    <property type="protein sequence ID" value="RSM15826.1"/>
    <property type="molecule type" value="Genomic_DNA"/>
</dbReference>
<feature type="transmembrane region" description="Helical" evidence="4">
    <location>
        <begin position="12"/>
        <end position="32"/>
    </location>
</feature>
<evidence type="ECO:0000256" key="1">
    <source>
        <dbReference type="ARBA" id="ARBA00004123"/>
    </source>
</evidence>
<evidence type="ECO:0000313" key="6">
    <source>
        <dbReference type="Proteomes" id="UP000288429"/>
    </source>
</evidence>
<dbReference type="InterPro" id="IPR050613">
    <property type="entry name" value="Sec_Metabolite_Reg"/>
</dbReference>
<feature type="compositionally biased region" description="Low complexity" evidence="3">
    <location>
        <begin position="359"/>
        <end position="371"/>
    </location>
</feature>
<dbReference type="PANTHER" id="PTHR31001">
    <property type="entry name" value="UNCHARACTERIZED TRANSCRIPTIONAL REGULATORY PROTEIN"/>
    <property type="match status" value="1"/>
</dbReference>
<dbReference type="CDD" id="cd12148">
    <property type="entry name" value="fungal_TF_MHR"/>
    <property type="match status" value="1"/>
</dbReference>
<comment type="caution">
    <text evidence="5">The sequence shown here is derived from an EMBL/GenBank/DDBJ whole genome shotgun (WGS) entry which is preliminary data.</text>
</comment>
<dbReference type="Proteomes" id="UP000288429">
    <property type="component" value="Unassembled WGS sequence"/>
</dbReference>
<feature type="compositionally biased region" description="Polar residues" evidence="3">
    <location>
        <begin position="379"/>
        <end position="400"/>
    </location>
</feature>
<accession>A0A428UNH0</accession>
<dbReference type="GO" id="GO:0005634">
    <property type="term" value="C:nucleus"/>
    <property type="evidence" value="ECO:0007669"/>
    <property type="project" value="UniProtKB-SubCell"/>
</dbReference>
<name>A0A428UNH0_9HYPO</name>
<evidence type="ECO:0000256" key="4">
    <source>
        <dbReference type="SAM" id="Phobius"/>
    </source>
</evidence>
<feature type="region of interest" description="Disordered" evidence="3">
    <location>
        <begin position="359"/>
        <end position="400"/>
    </location>
</feature>
<sequence>MSFRLLNTDTHATPLAAIVAACAVLALLYAFWIKASSVLIANTNLAGQVSLGRWNNPSGQGIVPIEPLRDFDWRAEKRKKLRPFKPTYNITMGIQADDLSDLITIDQDYLDRVTTRRSIVANYKNTVHGCLPGGEAAVRELYSYLLEHHLPTRFPSMFKTTRKSTFQNMVTGATFPLDPPSDPEICLRTLAETVEEDIFLLKETDTTHLGQDLKGIHDPVPSYDKIGPSMERFFRKLQVGKSVKRMNWVVQTHGDLINTSGNHIKDGDEFVADEEIDCSKAHLRIELQTLTRLPQTRFVLFCFKTYLYPLKDIREEGLGPALADAIEGLKTGNAPGMFKAENSTLSLILERLERIEQRPSAAQVASSPSSAGEACDATDQPQNEATEHLSTQNPDFGSHAYTTRTCDDEVFVSEGPGEPHEAERTPWSGSFVLEGQNLGQDDTWKHMGVTSVLDAAIKQVETRRKAGARSTHRIATEGVSIQPELARTWMQNYFAHMSAELFLTLVDRRLLELMPDLVTMRHVHLDACMLLIYYAILWQGCFLPGKRCFIGPDRKYARQLYLCCLRIIPSWQRESAGTVTDLVAAMYMMRTAAESFDFETALEMHNLACEYAEGLQMHNLDRNSSLSPDKPPSTDDDRKGMWELIQMDLFYRLIHDKPPAFSSSIQNWRVNLPWLSVDSPPDADAPVPTMTFILRSRLALILASFFQAVDEAKDGPMTPGLVESLCQQIEDVFQDWKLHEWIQSLKDDHVYTWILVDLALAGYTSILFMLRKAMAIDPNTLPFATSNAQMRIATNASRRILGLVYHMLHEVNQPGLETLSLVLGTFRAHVAYALIADSITELDPERAVADFDLLERVARCVETVAKEEKDFTPLARALIYVNASVKKRVADGESSS</sequence>
<protein>
    <recommendedName>
        <fullName evidence="7">Transcription factor domain-containing protein</fullName>
    </recommendedName>
</protein>
<evidence type="ECO:0000256" key="3">
    <source>
        <dbReference type="SAM" id="MobiDB-lite"/>
    </source>
</evidence>
<dbReference type="PROSITE" id="PS51257">
    <property type="entry name" value="PROKAR_LIPOPROTEIN"/>
    <property type="match status" value="1"/>
</dbReference>
<reference evidence="5 6" key="1">
    <citation type="submission" date="2017-06" db="EMBL/GenBank/DDBJ databases">
        <title>Cmopartive genomic analysis of Ambrosia Fusariam Clade fungi.</title>
        <authorList>
            <person name="Stajich J.E."/>
            <person name="Carrillo J."/>
            <person name="Kijimoto T."/>
            <person name="Eskalen A."/>
            <person name="O'Donnell K."/>
            <person name="Kasson M."/>
        </authorList>
    </citation>
    <scope>NUCLEOTIDE SEQUENCE [LARGE SCALE GENOMIC DNA]</scope>
    <source>
        <strain evidence="5 6">NRRL 20438</strain>
    </source>
</reference>
<proteinExistence type="predicted"/>
<evidence type="ECO:0000313" key="5">
    <source>
        <dbReference type="EMBL" id="RSM15826.1"/>
    </source>
</evidence>
<gene>
    <name evidence="5" type="ORF">CDV31_004768</name>
</gene>
<dbReference type="InterPro" id="IPR021848">
    <property type="entry name" value="HODM_asu-like"/>
</dbReference>
<keyword evidence="4" id="KW-0812">Transmembrane</keyword>
<organism evidence="5 6">
    <name type="scientific">Fusarium ambrosium</name>
    <dbReference type="NCBI Taxonomy" id="131363"/>
    <lineage>
        <taxon>Eukaryota</taxon>
        <taxon>Fungi</taxon>
        <taxon>Dikarya</taxon>
        <taxon>Ascomycota</taxon>
        <taxon>Pezizomycotina</taxon>
        <taxon>Sordariomycetes</taxon>
        <taxon>Hypocreomycetidae</taxon>
        <taxon>Hypocreales</taxon>
        <taxon>Nectriaceae</taxon>
        <taxon>Fusarium</taxon>
        <taxon>Fusarium solani species complex</taxon>
    </lineage>
</organism>
<comment type="subcellular location">
    <subcellularLocation>
        <location evidence="1">Nucleus</location>
    </subcellularLocation>
</comment>
<dbReference type="PANTHER" id="PTHR31001:SF88">
    <property type="entry name" value="TRANSCRIPTION FACTOR PDR3"/>
    <property type="match status" value="1"/>
</dbReference>
<dbReference type="AlphaFoldDB" id="A0A428UNH0"/>
<dbReference type="Pfam" id="PF11927">
    <property type="entry name" value="HODM_asu-like"/>
    <property type="match status" value="2"/>
</dbReference>